<reference evidence="1" key="1">
    <citation type="journal article" date="2014" name="Front. Microbiol.">
        <title>High frequency of phylogenetically diverse reductive dehalogenase-homologous genes in deep subseafloor sedimentary metagenomes.</title>
        <authorList>
            <person name="Kawai M."/>
            <person name="Futagami T."/>
            <person name="Toyoda A."/>
            <person name="Takaki Y."/>
            <person name="Nishi S."/>
            <person name="Hori S."/>
            <person name="Arai W."/>
            <person name="Tsubouchi T."/>
            <person name="Morono Y."/>
            <person name="Uchiyama I."/>
            <person name="Ito T."/>
            <person name="Fujiyama A."/>
            <person name="Inagaki F."/>
            <person name="Takami H."/>
        </authorList>
    </citation>
    <scope>NUCLEOTIDE SEQUENCE</scope>
    <source>
        <strain evidence="1">Expedition CK06-06</strain>
    </source>
</reference>
<name>X1M689_9ZZZZ</name>
<dbReference type="EMBL" id="BARV01000762">
    <property type="protein sequence ID" value="GAI01884.1"/>
    <property type="molecule type" value="Genomic_DNA"/>
</dbReference>
<evidence type="ECO:0000313" key="1">
    <source>
        <dbReference type="EMBL" id="GAI01884.1"/>
    </source>
</evidence>
<feature type="non-terminal residue" evidence="1">
    <location>
        <position position="99"/>
    </location>
</feature>
<dbReference type="AlphaFoldDB" id="X1M689"/>
<accession>X1M689</accession>
<protein>
    <submittedName>
        <fullName evidence="1">Uncharacterized protein</fullName>
    </submittedName>
</protein>
<sequence length="99" mass="11347">MALWKEHLLKRRAIERILKRRLFSQLDLANGNFSGSLIAKPLVFELIRGGHFPNDKIEESKIKEVQKAIDKYIFILNHSSSGPKKSKLQLYSWLSGIAA</sequence>
<organism evidence="1">
    <name type="scientific">marine sediment metagenome</name>
    <dbReference type="NCBI Taxonomy" id="412755"/>
    <lineage>
        <taxon>unclassified sequences</taxon>
        <taxon>metagenomes</taxon>
        <taxon>ecological metagenomes</taxon>
    </lineage>
</organism>
<comment type="caution">
    <text evidence="1">The sequence shown here is derived from an EMBL/GenBank/DDBJ whole genome shotgun (WGS) entry which is preliminary data.</text>
</comment>
<gene>
    <name evidence="1" type="ORF">S06H3_02561</name>
</gene>
<proteinExistence type="predicted"/>